<gene>
    <name evidence="1" type="ORF">U6N30_16465</name>
</gene>
<organism evidence="1 2">
    <name type="scientific">Blastococcus brunescens</name>
    <dbReference type="NCBI Taxonomy" id="1564165"/>
    <lineage>
        <taxon>Bacteria</taxon>
        <taxon>Bacillati</taxon>
        <taxon>Actinomycetota</taxon>
        <taxon>Actinomycetes</taxon>
        <taxon>Geodermatophilales</taxon>
        <taxon>Geodermatophilaceae</taxon>
        <taxon>Blastococcus</taxon>
    </lineage>
</organism>
<accession>A0ABZ1AT88</accession>
<dbReference type="Proteomes" id="UP001324287">
    <property type="component" value="Chromosome"/>
</dbReference>
<keyword evidence="2" id="KW-1185">Reference proteome</keyword>
<evidence type="ECO:0000313" key="2">
    <source>
        <dbReference type="Proteomes" id="UP001324287"/>
    </source>
</evidence>
<evidence type="ECO:0000313" key="1">
    <source>
        <dbReference type="EMBL" id="WRL61730.1"/>
    </source>
</evidence>
<protein>
    <submittedName>
        <fullName evidence="1">Uncharacterized protein</fullName>
    </submittedName>
</protein>
<dbReference type="RefSeq" id="WP_324273091.1">
    <property type="nucleotide sequence ID" value="NZ_CP141261.1"/>
</dbReference>
<name>A0ABZ1AT88_9ACTN</name>
<dbReference type="EMBL" id="CP141261">
    <property type="protein sequence ID" value="WRL61730.1"/>
    <property type="molecule type" value="Genomic_DNA"/>
</dbReference>
<sequence>MAAVPVLREVVSWNFVVVLRRRDADRPGTARYRLGSRHPHG</sequence>
<reference evidence="1 2" key="1">
    <citation type="submission" date="2023-12" db="EMBL/GenBank/DDBJ databases">
        <title>Blastococcus brunescens sp. nov., an actonobacterium isolated from sandstone collected in sahara desert.</title>
        <authorList>
            <person name="Gtari M."/>
            <person name="Ghodhbane F."/>
        </authorList>
    </citation>
    <scope>NUCLEOTIDE SEQUENCE [LARGE SCALE GENOMIC DNA]</scope>
    <source>
        <strain evidence="1 2">BMG 8361</strain>
    </source>
</reference>
<proteinExistence type="predicted"/>